<dbReference type="InParanoid" id="A0A0C3P7T6"/>
<protein>
    <submittedName>
        <fullName evidence="1">Uncharacterized protein</fullName>
    </submittedName>
</protein>
<dbReference type="AlphaFoldDB" id="A0A0C3P7T6"/>
<proteinExistence type="predicted"/>
<gene>
    <name evidence="1" type="ORF">M404DRAFT_996348</name>
</gene>
<organism evidence="1 2">
    <name type="scientific">Pisolithus tinctorius Marx 270</name>
    <dbReference type="NCBI Taxonomy" id="870435"/>
    <lineage>
        <taxon>Eukaryota</taxon>
        <taxon>Fungi</taxon>
        <taxon>Dikarya</taxon>
        <taxon>Basidiomycota</taxon>
        <taxon>Agaricomycotina</taxon>
        <taxon>Agaricomycetes</taxon>
        <taxon>Agaricomycetidae</taxon>
        <taxon>Boletales</taxon>
        <taxon>Sclerodermatineae</taxon>
        <taxon>Pisolithaceae</taxon>
        <taxon>Pisolithus</taxon>
    </lineage>
</organism>
<evidence type="ECO:0000313" key="1">
    <source>
        <dbReference type="EMBL" id="KIO09495.1"/>
    </source>
</evidence>
<dbReference type="EMBL" id="KN831954">
    <property type="protein sequence ID" value="KIO09495.1"/>
    <property type="molecule type" value="Genomic_DNA"/>
</dbReference>
<sequence>MPRNLAVPHPDTGGSAGSITTGLRHSLVSSLPTVRALVLLYCASVPLVHLKATSDFSWVASSSQCSVTPRDVPHTVIPRLFRLSILISPTSSERAEAGSVTYAVTTEISTECTC</sequence>
<dbReference type="HOGENOM" id="CLU_2122044_0_0_1"/>
<name>A0A0C3P7T6_PISTI</name>
<reference evidence="1 2" key="1">
    <citation type="submission" date="2014-04" db="EMBL/GenBank/DDBJ databases">
        <authorList>
            <consortium name="DOE Joint Genome Institute"/>
            <person name="Kuo A."/>
            <person name="Kohler A."/>
            <person name="Costa M.D."/>
            <person name="Nagy L.G."/>
            <person name="Floudas D."/>
            <person name="Copeland A."/>
            <person name="Barry K.W."/>
            <person name="Cichocki N."/>
            <person name="Veneault-Fourrey C."/>
            <person name="LaButti K."/>
            <person name="Lindquist E.A."/>
            <person name="Lipzen A."/>
            <person name="Lundell T."/>
            <person name="Morin E."/>
            <person name="Murat C."/>
            <person name="Sun H."/>
            <person name="Tunlid A."/>
            <person name="Henrissat B."/>
            <person name="Grigoriev I.V."/>
            <person name="Hibbett D.S."/>
            <person name="Martin F."/>
            <person name="Nordberg H.P."/>
            <person name="Cantor M.N."/>
            <person name="Hua S.X."/>
        </authorList>
    </citation>
    <scope>NUCLEOTIDE SEQUENCE [LARGE SCALE GENOMIC DNA]</scope>
    <source>
        <strain evidence="1 2">Marx 270</strain>
    </source>
</reference>
<evidence type="ECO:0000313" key="2">
    <source>
        <dbReference type="Proteomes" id="UP000054217"/>
    </source>
</evidence>
<accession>A0A0C3P7T6</accession>
<keyword evidence="2" id="KW-1185">Reference proteome</keyword>
<dbReference type="Proteomes" id="UP000054217">
    <property type="component" value="Unassembled WGS sequence"/>
</dbReference>
<reference evidence="2" key="2">
    <citation type="submission" date="2015-01" db="EMBL/GenBank/DDBJ databases">
        <title>Evolutionary Origins and Diversification of the Mycorrhizal Mutualists.</title>
        <authorList>
            <consortium name="DOE Joint Genome Institute"/>
            <consortium name="Mycorrhizal Genomics Consortium"/>
            <person name="Kohler A."/>
            <person name="Kuo A."/>
            <person name="Nagy L.G."/>
            <person name="Floudas D."/>
            <person name="Copeland A."/>
            <person name="Barry K.W."/>
            <person name="Cichocki N."/>
            <person name="Veneault-Fourrey C."/>
            <person name="LaButti K."/>
            <person name="Lindquist E.A."/>
            <person name="Lipzen A."/>
            <person name="Lundell T."/>
            <person name="Morin E."/>
            <person name="Murat C."/>
            <person name="Riley R."/>
            <person name="Ohm R."/>
            <person name="Sun H."/>
            <person name="Tunlid A."/>
            <person name="Henrissat B."/>
            <person name="Grigoriev I.V."/>
            <person name="Hibbett D.S."/>
            <person name="Martin F."/>
        </authorList>
    </citation>
    <scope>NUCLEOTIDE SEQUENCE [LARGE SCALE GENOMIC DNA]</scope>
    <source>
        <strain evidence="2">Marx 270</strain>
    </source>
</reference>